<proteinExistence type="predicted"/>
<sequence length="1201" mass="136775">MSLPNFSLLPVWEVGELVLSQYLLYLQLKRDIFHGRLLCSFSDAAYLGACIIQAELGDYDPDEHPEDYVAEFKLFPKQSPKLERKIGEIHKTELRCAKSSQVKTVSSSNIFFKGSRFRYSGRVAKEVIDASSKIQRDPPEVHRSTIGQSKSFTSLHKQLIINVEPLLPALPSQNDTEEIVLENGLLALRDTMHLTPHKRTPSETDPGEEPESISPEVCVEDKQEEEEDEALTISELMYNPCSSVMPTPVEDGGIDLLFDNPVKPGKDMDPDRDSFEELDADERAFLVAEEEEMQEVRWLLGQSYELLTGNKQLNAFVRSFIQLLAVGLGLLLLVVPLLLVLLESDIDISFLHEIRQTPEFEQFHYEYYCPLRQWHQPFTARTMKKLNAEVIYETDSPRTHNLKSLRAKRLAYFSQEKKCSDSSKNKATLTSVKAISDESSSHQEKSSTHVVSVMPVVLDQAVKENTSSVSNITTTTTNLPPSATLNNSVELNYEVLDDRSVPEYEKLKHVLEWAQHFIKDPESRENEATFQKSSLCEVKDSDTVFRKYDPHDVLTDGVKTPTAFVIKNCLNSPRLHSQKNYNVLITDSHPDTFKSDNKGNKKPAYSCTESETLHDFINDEYDCISKGAYSMSSKNEVFAGSHNFLDCQQYSANPRCTDEMSHTELFKSTENGKLKNNHSSNIFSVIEDRDKRDIHATHAPKGTYFWHPLDEESDEEYQSQFSKCKTTPYSSYNRDSTEFSEKFYGRGETVHTKSMENWLRSADGPQQQISYLTDNSSRLKNRCYAWEIKENKTSTSDMYFSDGLNDRRSCEVAQSGGGEYIFNTTLERKLNTIPGINSSTLENEEKLEADLPETNTVRTFTLSSKSQENEREHVFQRTPVTDLFIGQIQDFKIRGEQEEIFQSSQHQHTNKNDKFDAYGFCNECFSSNNLYSKWCITCGSELVGTTPQILQRNDRAATHFKLADMNESVKSQISIPSQIKTDSIELNTSQDVAPNSNCNSDQDSVVSVYDKYLLYTKHLDLMRHQRDVGKFGSSYKQLHEDEKRFGEDDDFMKFWDPHAEKKTGSIELCDSVKAKKFQNHNDVDFDSDTELHMSKERSQLSSPDPSVVWKEPSVPPANQASVSHISKPQKKVHRSTLHTFRKGNETEMVTESMQTRSTYQGGSSRSLRSPATLRFCCSRCEGGLNAPQRDAVAPLKPPLKR</sequence>
<feature type="region of interest" description="Disordered" evidence="1">
    <location>
        <begin position="194"/>
        <end position="223"/>
    </location>
</feature>
<keyword evidence="5" id="KW-1185">Reference proteome</keyword>
<dbReference type="Pfam" id="PF08736">
    <property type="entry name" value="FA"/>
    <property type="match status" value="1"/>
</dbReference>
<gene>
    <name evidence="4" type="primary">Frmd3_0</name>
    <name evidence="4" type="ORF">GTO96_0016358</name>
</gene>
<evidence type="ECO:0000259" key="3">
    <source>
        <dbReference type="SMART" id="SM01195"/>
    </source>
</evidence>
<evidence type="ECO:0000256" key="2">
    <source>
        <dbReference type="SAM" id="Phobius"/>
    </source>
</evidence>
<evidence type="ECO:0000313" key="4">
    <source>
        <dbReference type="EMBL" id="KAG2465418.1"/>
    </source>
</evidence>
<dbReference type="Proteomes" id="UP000886611">
    <property type="component" value="Unassembled WGS sequence"/>
</dbReference>
<dbReference type="FunFam" id="1.20.80.10:FF:000006">
    <property type="entry name" value="FERM domain-containing protein 5 isoform X1"/>
    <property type="match status" value="1"/>
</dbReference>
<dbReference type="GO" id="GO:0031032">
    <property type="term" value="P:actomyosin structure organization"/>
    <property type="evidence" value="ECO:0007669"/>
    <property type="project" value="TreeGrafter"/>
</dbReference>
<dbReference type="PANTHER" id="PTHR23280">
    <property type="entry name" value="4.1 G PROTEIN"/>
    <property type="match status" value="1"/>
</dbReference>
<evidence type="ECO:0000256" key="1">
    <source>
        <dbReference type="SAM" id="MobiDB-lite"/>
    </source>
</evidence>
<dbReference type="SMART" id="SM01195">
    <property type="entry name" value="FA"/>
    <property type="match status" value="1"/>
</dbReference>
<dbReference type="AlphaFoldDB" id="A0A8X8BPA1"/>
<comment type="caution">
    <text evidence="4">The sequence shown here is derived from an EMBL/GenBank/DDBJ whole genome shotgun (WGS) entry which is preliminary data.</text>
</comment>
<accession>A0A8X8BPA1</accession>
<dbReference type="GO" id="GO:0005856">
    <property type="term" value="C:cytoskeleton"/>
    <property type="evidence" value="ECO:0007669"/>
    <property type="project" value="TreeGrafter"/>
</dbReference>
<organism evidence="4 5">
    <name type="scientific">Polypterus senegalus</name>
    <name type="common">Senegal bichir</name>
    <dbReference type="NCBI Taxonomy" id="55291"/>
    <lineage>
        <taxon>Eukaryota</taxon>
        <taxon>Metazoa</taxon>
        <taxon>Chordata</taxon>
        <taxon>Craniata</taxon>
        <taxon>Vertebrata</taxon>
        <taxon>Euteleostomi</taxon>
        <taxon>Actinopterygii</taxon>
        <taxon>Polypteriformes</taxon>
        <taxon>Polypteridae</taxon>
        <taxon>Polypterus</taxon>
    </lineage>
</organism>
<dbReference type="PANTHER" id="PTHR23280:SF8">
    <property type="entry name" value="FERM DOMAIN-CONTAINING PROTEIN 3"/>
    <property type="match status" value="1"/>
</dbReference>
<dbReference type="InterPro" id="IPR035963">
    <property type="entry name" value="FERM_2"/>
</dbReference>
<feature type="compositionally biased region" description="Polar residues" evidence="1">
    <location>
        <begin position="1116"/>
        <end position="1126"/>
    </location>
</feature>
<feature type="domain" description="FERM adjacent" evidence="3">
    <location>
        <begin position="108"/>
        <end position="154"/>
    </location>
</feature>
<dbReference type="Pfam" id="PF00373">
    <property type="entry name" value="FERM_M"/>
    <property type="match status" value="1"/>
</dbReference>
<name>A0A8X8BPA1_POLSE</name>
<feature type="non-terminal residue" evidence="4">
    <location>
        <position position="1201"/>
    </location>
</feature>
<keyword evidence="2" id="KW-1133">Transmembrane helix</keyword>
<dbReference type="SUPFAM" id="SSF47031">
    <property type="entry name" value="Second domain of FERM"/>
    <property type="match status" value="1"/>
</dbReference>
<dbReference type="CDD" id="cd14473">
    <property type="entry name" value="FERM_B-lobe"/>
    <property type="match status" value="1"/>
</dbReference>
<dbReference type="Gene3D" id="1.20.80.10">
    <property type="match status" value="1"/>
</dbReference>
<feature type="transmembrane region" description="Helical" evidence="2">
    <location>
        <begin position="320"/>
        <end position="342"/>
    </location>
</feature>
<keyword evidence="2" id="KW-0472">Membrane</keyword>
<reference evidence="4 5" key="1">
    <citation type="journal article" date="2021" name="Cell">
        <title>Tracing the genetic footprints of vertebrate landing in non-teleost ray-finned fishes.</title>
        <authorList>
            <person name="Bi X."/>
            <person name="Wang K."/>
            <person name="Yang L."/>
            <person name="Pan H."/>
            <person name="Jiang H."/>
            <person name="Wei Q."/>
            <person name="Fang M."/>
            <person name="Yu H."/>
            <person name="Zhu C."/>
            <person name="Cai Y."/>
            <person name="He Y."/>
            <person name="Gan X."/>
            <person name="Zeng H."/>
            <person name="Yu D."/>
            <person name="Zhu Y."/>
            <person name="Jiang H."/>
            <person name="Qiu Q."/>
            <person name="Yang H."/>
            <person name="Zhang Y.E."/>
            <person name="Wang W."/>
            <person name="Zhu M."/>
            <person name="He S."/>
            <person name="Zhang G."/>
        </authorList>
    </citation>
    <scope>NUCLEOTIDE SEQUENCE [LARGE SCALE GENOMIC DNA]</scope>
    <source>
        <strain evidence="4">Bchr_013</strain>
    </source>
</reference>
<protein>
    <submittedName>
        <fullName evidence="4">FRMD3 protein</fullName>
    </submittedName>
</protein>
<feature type="non-terminal residue" evidence="4">
    <location>
        <position position="1"/>
    </location>
</feature>
<dbReference type="EMBL" id="JAATIS010001721">
    <property type="protein sequence ID" value="KAG2465418.1"/>
    <property type="molecule type" value="Genomic_DNA"/>
</dbReference>
<dbReference type="InterPro" id="IPR019748">
    <property type="entry name" value="FERM_central"/>
</dbReference>
<feature type="region of interest" description="Disordered" evidence="1">
    <location>
        <begin position="1182"/>
        <end position="1201"/>
    </location>
</feature>
<dbReference type="InterPro" id="IPR014352">
    <property type="entry name" value="FERM/acyl-CoA-bd_prot_sf"/>
</dbReference>
<evidence type="ECO:0000313" key="5">
    <source>
        <dbReference type="Proteomes" id="UP000886611"/>
    </source>
</evidence>
<dbReference type="InterPro" id="IPR014847">
    <property type="entry name" value="FA"/>
</dbReference>
<feature type="region of interest" description="Disordered" evidence="1">
    <location>
        <begin position="1093"/>
        <end position="1135"/>
    </location>
</feature>
<keyword evidence="2" id="KW-0812">Transmembrane</keyword>